<dbReference type="CDD" id="cd00112">
    <property type="entry name" value="LDLa"/>
    <property type="match status" value="1"/>
</dbReference>
<evidence type="ECO:0000256" key="2">
    <source>
        <dbReference type="PROSITE-ProRule" id="PRU00124"/>
    </source>
</evidence>
<keyword evidence="1 2" id="KW-1015">Disulfide bond</keyword>
<dbReference type="HOGENOM" id="CLU_1859684_0_0_1"/>
<reference evidence="4" key="2">
    <citation type="submission" date="2025-08" db="UniProtKB">
        <authorList>
            <consortium name="Ensembl"/>
        </authorList>
    </citation>
    <scope>IDENTIFICATION</scope>
</reference>
<dbReference type="Proteomes" id="UP000007875">
    <property type="component" value="Unassembled WGS sequence"/>
</dbReference>
<dbReference type="SUPFAM" id="SSF57424">
    <property type="entry name" value="LDL receptor-like module"/>
    <property type="match status" value="1"/>
</dbReference>
<dbReference type="Ensembl" id="ENSCSAVT00000007562.1">
    <property type="protein sequence ID" value="ENSCSAVP00000007465.1"/>
    <property type="gene ID" value="ENSCSAVG00000004460.1"/>
</dbReference>
<proteinExistence type="predicted"/>
<dbReference type="InterPro" id="IPR036055">
    <property type="entry name" value="LDL_receptor-like_sf"/>
</dbReference>
<dbReference type="PROSITE" id="PS50068">
    <property type="entry name" value="LDLRA_2"/>
    <property type="match status" value="2"/>
</dbReference>
<reference evidence="5" key="1">
    <citation type="submission" date="2003-08" db="EMBL/GenBank/DDBJ databases">
        <authorList>
            <person name="Birren B."/>
            <person name="Nusbaum C."/>
            <person name="Abebe A."/>
            <person name="Abouelleil A."/>
            <person name="Adekoya E."/>
            <person name="Ait-zahra M."/>
            <person name="Allen N."/>
            <person name="Allen T."/>
            <person name="An P."/>
            <person name="Anderson M."/>
            <person name="Anderson S."/>
            <person name="Arachchi H."/>
            <person name="Armbruster J."/>
            <person name="Bachantsang P."/>
            <person name="Baldwin J."/>
            <person name="Barry A."/>
            <person name="Bayul T."/>
            <person name="Blitshsteyn B."/>
            <person name="Bloom T."/>
            <person name="Blye J."/>
            <person name="Boguslavskiy L."/>
            <person name="Borowsky M."/>
            <person name="Boukhgalter B."/>
            <person name="Brunache A."/>
            <person name="Butler J."/>
            <person name="Calixte N."/>
            <person name="Calvo S."/>
            <person name="Camarata J."/>
            <person name="Campo K."/>
            <person name="Chang J."/>
            <person name="Cheshatsang Y."/>
            <person name="Citroen M."/>
            <person name="Collymore A."/>
            <person name="Considine T."/>
            <person name="Cook A."/>
            <person name="Cooke P."/>
            <person name="Corum B."/>
            <person name="Cuomo C."/>
            <person name="David R."/>
            <person name="Dawoe T."/>
            <person name="Degray S."/>
            <person name="Dodge S."/>
            <person name="Dooley K."/>
            <person name="Dorje P."/>
            <person name="Dorjee K."/>
            <person name="Dorris L."/>
            <person name="Duffey N."/>
            <person name="Dupes A."/>
            <person name="Elkins T."/>
            <person name="Engels R."/>
            <person name="Erickson J."/>
            <person name="Farina A."/>
            <person name="Faro S."/>
            <person name="Ferreira P."/>
            <person name="Fischer H."/>
            <person name="Fitzgerald M."/>
            <person name="Foley K."/>
            <person name="Gage D."/>
            <person name="Galagan J."/>
            <person name="Gearin G."/>
            <person name="Gnerre S."/>
            <person name="Gnirke A."/>
            <person name="Goyette A."/>
            <person name="Graham J."/>
            <person name="Grandbois E."/>
            <person name="Gyaltsen K."/>
            <person name="Hafez N."/>
            <person name="Hagopian D."/>
            <person name="Hagos B."/>
            <person name="Hall J."/>
            <person name="Hatcher B."/>
            <person name="Heller A."/>
            <person name="Higgins H."/>
            <person name="Honan T."/>
            <person name="Horn A."/>
            <person name="Houde N."/>
            <person name="Hughes L."/>
            <person name="Hulme W."/>
            <person name="Husby E."/>
            <person name="Iliev I."/>
            <person name="Jaffe D."/>
            <person name="Jones C."/>
            <person name="Kamal M."/>
            <person name="Kamat A."/>
            <person name="Kamvysselis M."/>
            <person name="Karlsson E."/>
            <person name="Kells C."/>
            <person name="Kieu A."/>
            <person name="Kisner P."/>
            <person name="Kodira C."/>
            <person name="Kulbokas E."/>
            <person name="Labutti K."/>
            <person name="Lama D."/>
            <person name="Landers T."/>
            <person name="Leger J."/>
            <person name="Levine S."/>
            <person name="Lewis D."/>
            <person name="Lewis T."/>
            <person name="Lindblad-toh K."/>
            <person name="Liu X."/>
            <person name="Lokyitsang T."/>
            <person name="Lokyitsang Y."/>
            <person name="Lucien O."/>
            <person name="Lui A."/>
            <person name="Ma L.J."/>
            <person name="Mabbitt R."/>
            <person name="Macdonald J."/>
            <person name="Maclean C."/>
            <person name="Major J."/>
            <person name="Manning J."/>
            <person name="Marabella R."/>
            <person name="Maru K."/>
            <person name="Matthews C."/>
            <person name="Mauceli E."/>
            <person name="Mccarthy M."/>
            <person name="Mcdonough S."/>
            <person name="Mcghee T."/>
            <person name="Meldrim J."/>
            <person name="Meneus L."/>
            <person name="Mesirov J."/>
            <person name="Mihalev A."/>
            <person name="Mihova T."/>
            <person name="Mikkelsen T."/>
            <person name="Mlenga V."/>
            <person name="Moru K."/>
            <person name="Mozes J."/>
            <person name="Mulrain L."/>
            <person name="Munson G."/>
            <person name="Naylor J."/>
            <person name="Newes C."/>
            <person name="Nguyen C."/>
            <person name="Nguyen N."/>
            <person name="Nguyen T."/>
            <person name="Nicol R."/>
            <person name="Nielsen C."/>
            <person name="Nizzari M."/>
            <person name="Norbu C."/>
            <person name="Norbu N."/>
            <person name="O'donnell P."/>
            <person name="Okoawo O."/>
            <person name="O'leary S."/>
            <person name="Omotosho B."/>
            <person name="O'neill K."/>
            <person name="Osman S."/>
            <person name="Parker S."/>
            <person name="Perrin D."/>
            <person name="Phunkhang P."/>
            <person name="Piqani B."/>
            <person name="Purcell S."/>
            <person name="Rachupka T."/>
            <person name="Ramasamy U."/>
            <person name="Rameau R."/>
            <person name="Ray V."/>
            <person name="Raymond C."/>
            <person name="Retta R."/>
            <person name="Richardson S."/>
            <person name="Rise C."/>
            <person name="Rodriguez J."/>
            <person name="Rogers J."/>
            <person name="Rogov P."/>
            <person name="Rutman M."/>
            <person name="Schupbach R."/>
            <person name="Seaman C."/>
            <person name="Settipalli S."/>
            <person name="Sharpe T."/>
            <person name="Sheridan J."/>
            <person name="Sherpa N."/>
            <person name="Shi J."/>
            <person name="Smirnov S."/>
            <person name="Smith C."/>
            <person name="Sougnez C."/>
            <person name="Spencer B."/>
            <person name="Stalker J."/>
            <person name="Stange-thomann N."/>
            <person name="Stavropoulos S."/>
            <person name="Stetson K."/>
            <person name="Stone C."/>
            <person name="Stone S."/>
            <person name="Stubbs M."/>
            <person name="Talamas J."/>
            <person name="Tchuinga P."/>
            <person name="Tenzing P."/>
            <person name="Tesfaye S."/>
            <person name="Theodore J."/>
            <person name="Thoulutsang Y."/>
            <person name="Topham K."/>
            <person name="Towey S."/>
            <person name="Tsamla T."/>
            <person name="Tsomo N."/>
            <person name="Vallee D."/>
            <person name="Vassiliev H."/>
            <person name="Venkataraman V."/>
            <person name="Vinson J."/>
            <person name="Vo A."/>
            <person name="Wade C."/>
            <person name="Wang S."/>
            <person name="Wangchuk T."/>
            <person name="Wangdi T."/>
            <person name="Whittaker C."/>
            <person name="Wilkinson J."/>
            <person name="Wu Y."/>
            <person name="Wyman D."/>
            <person name="Yadav S."/>
            <person name="Yang S."/>
            <person name="Yang X."/>
            <person name="Yeager S."/>
            <person name="Yee E."/>
            <person name="Young G."/>
            <person name="Zainoun J."/>
            <person name="Zembeck L."/>
            <person name="Zimmer A."/>
            <person name="Zody M."/>
            <person name="Lander E."/>
        </authorList>
    </citation>
    <scope>NUCLEOTIDE SEQUENCE [LARGE SCALE GENOMIC DNA]</scope>
</reference>
<dbReference type="InParanoid" id="H2YQ57"/>
<sequence>MFLTLVKTVWILLLIISKVEKYICTEEPECVTPFTNRGTNCTCPNVTTSCQNPLTNNGSYKSYVKCYTSGQSCDGENNCGDWSDERNCTCRSGDLPCACLSNRYNCSQARNNRNGICIAPSAILDGKPDCYDMSDEPC</sequence>
<dbReference type="SMART" id="SM00192">
    <property type="entry name" value="LDLa"/>
    <property type="match status" value="2"/>
</dbReference>
<keyword evidence="3" id="KW-0732">Signal</keyword>
<organism evidence="4 5">
    <name type="scientific">Ciona savignyi</name>
    <name type="common">Pacific transparent sea squirt</name>
    <dbReference type="NCBI Taxonomy" id="51511"/>
    <lineage>
        <taxon>Eukaryota</taxon>
        <taxon>Metazoa</taxon>
        <taxon>Chordata</taxon>
        <taxon>Tunicata</taxon>
        <taxon>Ascidiacea</taxon>
        <taxon>Phlebobranchia</taxon>
        <taxon>Cionidae</taxon>
        <taxon>Ciona</taxon>
    </lineage>
</organism>
<dbReference type="InterPro" id="IPR002172">
    <property type="entry name" value="LDrepeatLR_classA_rpt"/>
</dbReference>
<evidence type="ECO:0008006" key="6">
    <source>
        <dbReference type="Google" id="ProtNLM"/>
    </source>
</evidence>
<evidence type="ECO:0000313" key="5">
    <source>
        <dbReference type="Proteomes" id="UP000007875"/>
    </source>
</evidence>
<feature type="chain" id="PRO_5003578240" description="EB domain-containing protein" evidence="3">
    <location>
        <begin position="22"/>
        <end position="138"/>
    </location>
</feature>
<name>H2YQ57_CIOSA</name>
<feature type="signal peptide" evidence="3">
    <location>
        <begin position="1"/>
        <end position="21"/>
    </location>
</feature>
<protein>
    <recommendedName>
        <fullName evidence="6">EB domain-containing protein</fullName>
    </recommendedName>
</protein>
<reference evidence="4" key="3">
    <citation type="submission" date="2025-09" db="UniProtKB">
        <authorList>
            <consortium name="Ensembl"/>
        </authorList>
    </citation>
    <scope>IDENTIFICATION</scope>
</reference>
<dbReference type="Gene3D" id="4.10.400.10">
    <property type="entry name" value="Low-density Lipoprotein Receptor"/>
    <property type="match status" value="2"/>
</dbReference>
<accession>H2YQ57</accession>
<keyword evidence="5" id="KW-1185">Reference proteome</keyword>
<dbReference type="AlphaFoldDB" id="H2YQ57"/>
<feature type="disulfide bond" evidence="2">
    <location>
        <begin position="73"/>
        <end position="88"/>
    </location>
</feature>
<evidence type="ECO:0000256" key="3">
    <source>
        <dbReference type="SAM" id="SignalP"/>
    </source>
</evidence>
<evidence type="ECO:0000313" key="4">
    <source>
        <dbReference type="Ensembl" id="ENSCSAVP00000007465.1"/>
    </source>
</evidence>
<evidence type="ECO:0000256" key="1">
    <source>
        <dbReference type="ARBA" id="ARBA00023157"/>
    </source>
</evidence>
<comment type="caution">
    <text evidence="2">Lacks conserved residue(s) required for the propagation of feature annotation.</text>
</comment>
<dbReference type="PRINTS" id="PR00261">
    <property type="entry name" value="LDLRECEPTOR"/>
</dbReference>